<gene>
    <name evidence="1" type="ORF">D7322_18185</name>
</gene>
<name>A0A420VUT2_9SPHI</name>
<proteinExistence type="predicted"/>
<evidence type="ECO:0000313" key="2">
    <source>
        <dbReference type="Proteomes" id="UP000282423"/>
    </source>
</evidence>
<dbReference type="AlphaFoldDB" id="A0A420VUT2"/>
<comment type="caution">
    <text evidence="1">The sequence shown here is derived from an EMBL/GenBank/DDBJ whole genome shotgun (WGS) entry which is preliminary data.</text>
</comment>
<keyword evidence="2" id="KW-1185">Reference proteome</keyword>
<evidence type="ECO:0000313" key="1">
    <source>
        <dbReference type="EMBL" id="RKO70111.1"/>
    </source>
</evidence>
<protein>
    <recommendedName>
        <fullName evidence="3">XRE family transcriptional regulator</fullName>
    </recommendedName>
</protein>
<reference evidence="1 2" key="1">
    <citation type="submission" date="2018-10" db="EMBL/GenBank/DDBJ databases">
        <title>Sphingobacterium sp. M05W1-28.</title>
        <authorList>
            <person name="Cai H."/>
        </authorList>
    </citation>
    <scope>NUCLEOTIDE SEQUENCE [LARGE SCALE GENOMIC DNA]</scope>
    <source>
        <strain evidence="1 2">M05W1-28</strain>
    </source>
</reference>
<dbReference type="EMBL" id="RBWS01000014">
    <property type="protein sequence ID" value="RKO70111.1"/>
    <property type="molecule type" value="Genomic_DNA"/>
</dbReference>
<accession>A0A420VUT2</accession>
<organism evidence="1 2">
    <name type="scientific">Sphingobacterium puteale</name>
    <dbReference type="NCBI Taxonomy" id="2420510"/>
    <lineage>
        <taxon>Bacteria</taxon>
        <taxon>Pseudomonadati</taxon>
        <taxon>Bacteroidota</taxon>
        <taxon>Sphingobacteriia</taxon>
        <taxon>Sphingobacteriales</taxon>
        <taxon>Sphingobacteriaceae</taxon>
        <taxon>Sphingobacterium</taxon>
    </lineage>
</organism>
<evidence type="ECO:0008006" key="3">
    <source>
        <dbReference type="Google" id="ProtNLM"/>
    </source>
</evidence>
<dbReference type="Proteomes" id="UP000282423">
    <property type="component" value="Unassembled WGS sequence"/>
</dbReference>
<sequence length="133" mass="15322">MGIHVGNILKQVLRMERIGISELSRKLKVSRRTIYNWFEQENLNLQILLEVGNIIGHDFTAELPETLVKNHRHVLSAQDASSVKNTDADNNSVYFWMNKYIGLLEKYNDLLNLNSENSPSNKNSTDKNGYFLL</sequence>